<dbReference type="EMBL" id="LJCR01000606">
    <property type="protein sequence ID" value="KPV52258.1"/>
    <property type="molecule type" value="Genomic_DNA"/>
</dbReference>
<dbReference type="GO" id="GO:0008236">
    <property type="term" value="F:serine-type peptidase activity"/>
    <property type="evidence" value="ECO:0007669"/>
    <property type="project" value="InterPro"/>
</dbReference>
<keyword evidence="3" id="KW-1185">Reference proteome</keyword>
<name>A0A0P9D2M0_9CHLR</name>
<comment type="caution">
    <text evidence="2">The sequence shown here is derived from an EMBL/GenBank/DDBJ whole genome shotgun (WGS) entry which is preliminary data.</text>
</comment>
<feature type="non-terminal residue" evidence="2">
    <location>
        <position position="1"/>
    </location>
</feature>
<dbReference type="Gene3D" id="3.90.226.10">
    <property type="entry name" value="2-enoyl-CoA Hydratase, Chain A, domain 1"/>
    <property type="match status" value="1"/>
</dbReference>
<evidence type="ECO:0000313" key="2">
    <source>
        <dbReference type="EMBL" id="KPV52258.1"/>
    </source>
</evidence>
<organism evidence="2 3">
    <name type="scientific">Kouleothrix aurantiaca</name>
    <dbReference type="NCBI Taxonomy" id="186479"/>
    <lineage>
        <taxon>Bacteria</taxon>
        <taxon>Bacillati</taxon>
        <taxon>Chloroflexota</taxon>
        <taxon>Chloroflexia</taxon>
        <taxon>Chloroflexales</taxon>
        <taxon>Roseiflexineae</taxon>
        <taxon>Roseiflexaceae</taxon>
        <taxon>Kouleothrix</taxon>
    </lineage>
</organism>
<dbReference type="PANTHER" id="PTHR32060">
    <property type="entry name" value="TAIL-SPECIFIC PROTEASE"/>
    <property type="match status" value="1"/>
</dbReference>
<dbReference type="Pfam" id="PF03572">
    <property type="entry name" value="Peptidase_S41"/>
    <property type="match status" value="1"/>
</dbReference>
<dbReference type="GO" id="GO:0030288">
    <property type="term" value="C:outer membrane-bounded periplasmic space"/>
    <property type="evidence" value="ECO:0007669"/>
    <property type="project" value="TreeGrafter"/>
</dbReference>
<feature type="domain" description="PDZ" evidence="1">
    <location>
        <begin position="60"/>
        <end position="136"/>
    </location>
</feature>
<dbReference type="PANTHER" id="PTHR32060:SF30">
    <property type="entry name" value="CARBOXY-TERMINAL PROCESSING PROTEASE CTPA"/>
    <property type="match status" value="1"/>
</dbReference>
<dbReference type="SMART" id="SM00245">
    <property type="entry name" value="TSPc"/>
    <property type="match status" value="1"/>
</dbReference>
<dbReference type="Proteomes" id="UP000050509">
    <property type="component" value="Unassembled WGS sequence"/>
</dbReference>
<dbReference type="InterPro" id="IPR041489">
    <property type="entry name" value="PDZ_6"/>
</dbReference>
<accession>A0A0P9D2M0</accession>
<dbReference type="InterPro" id="IPR028204">
    <property type="entry name" value="Tricorn_C1"/>
</dbReference>
<dbReference type="PROSITE" id="PS50106">
    <property type="entry name" value="PDZ"/>
    <property type="match status" value="1"/>
</dbReference>
<dbReference type="AlphaFoldDB" id="A0A0P9D2M0"/>
<dbReference type="GO" id="GO:0006508">
    <property type="term" value="P:proteolysis"/>
    <property type="evidence" value="ECO:0007669"/>
    <property type="project" value="InterPro"/>
</dbReference>
<dbReference type="GO" id="GO:0007165">
    <property type="term" value="P:signal transduction"/>
    <property type="evidence" value="ECO:0007669"/>
    <property type="project" value="TreeGrafter"/>
</dbReference>
<dbReference type="SMART" id="SM00228">
    <property type="entry name" value="PDZ"/>
    <property type="match status" value="1"/>
</dbReference>
<dbReference type="CDD" id="cd07562">
    <property type="entry name" value="Peptidase_S41_TRI"/>
    <property type="match status" value="1"/>
</dbReference>
<sequence>HYLYTDFHQLNWSTLHDEYAAMLEQEQSRETFYNMMIELVARLNDDHSRFLPPAEAQTENVTINNNEVTVGIGVLTRARPDGGFIQSVFPDSPAARAGLETRDRIIAVDGRPYQPDDSNLLGEAGSAVRLTVVRPGEKLRDVVLTRQEVQNHIVPSYQRFPGNIGYVAIPTMWVNDMDEQVNGALTDLVAEGPLEGLILDVRSNGGGWLYVLSGVLSHFVRGQVGVFFSRQAVRPLEIGAPSGPDLRHVKLVVLVDNETASYAEVLAAVLQQQHEALVIGTHSAGNTETTYAYTLSDGSRLWLAQEGFRLPSGQNLEGVGVQPNVAMDIDWTHYSEDDDPQLLEALRQLGAGPK</sequence>
<dbReference type="Gene3D" id="3.30.750.44">
    <property type="match status" value="1"/>
</dbReference>
<dbReference type="Pfam" id="PF14684">
    <property type="entry name" value="Tricorn_C1"/>
    <property type="match status" value="1"/>
</dbReference>
<dbReference type="SUPFAM" id="SSF52096">
    <property type="entry name" value="ClpP/crotonase"/>
    <property type="match status" value="1"/>
</dbReference>
<evidence type="ECO:0000313" key="3">
    <source>
        <dbReference type="Proteomes" id="UP000050509"/>
    </source>
</evidence>
<dbReference type="InterPro" id="IPR036034">
    <property type="entry name" value="PDZ_sf"/>
</dbReference>
<reference evidence="2 3" key="1">
    <citation type="submission" date="2015-09" db="EMBL/GenBank/DDBJ databases">
        <title>Draft genome sequence of Kouleothrix aurantiaca JCM 19913.</title>
        <authorList>
            <person name="Hemp J."/>
        </authorList>
    </citation>
    <scope>NUCLEOTIDE SEQUENCE [LARGE SCALE GENOMIC DNA]</scope>
    <source>
        <strain evidence="2 3">COM-B</strain>
    </source>
</reference>
<dbReference type="SUPFAM" id="SSF50156">
    <property type="entry name" value="PDZ domain-like"/>
    <property type="match status" value="1"/>
</dbReference>
<dbReference type="InterPro" id="IPR001478">
    <property type="entry name" value="PDZ"/>
</dbReference>
<dbReference type="Pfam" id="PF17820">
    <property type="entry name" value="PDZ_6"/>
    <property type="match status" value="1"/>
</dbReference>
<dbReference type="InterPro" id="IPR005151">
    <property type="entry name" value="Tail-specific_protease"/>
</dbReference>
<protein>
    <submittedName>
        <fullName evidence="2">Peptidase S41</fullName>
    </submittedName>
</protein>
<dbReference type="Gene3D" id="2.30.42.10">
    <property type="match status" value="1"/>
</dbReference>
<dbReference type="InterPro" id="IPR029045">
    <property type="entry name" value="ClpP/crotonase-like_dom_sf"/>
</dbReference>
<evidence type="ECO:0000259" key="1">
    <source>
        <dbReference type="PROSITE" id="PS50106"/>
    </source>
</evidence>
<dbReference type="GO" id="GO:0004175">
    <property type="term" value="F:endopeptidase activity"/>
    <property type="evidence" value="ECO:0007669"/>
    <property type="project" value="TreeGrafter"/>
</dbReference>
<gene>
    <name evidence="2" type="ORF">SE17_16580</name>
</gene>
<proteinExistence type="predicted"/>